<gene>
    <name evidence="8" type="ORF">OO013_15920</name>
</gene>
<organism evidence="8 9">
    <name type="scientific">Mangrovivirga halotolerans</name>
    <dbReference type="NCBI Taxonomy" id="2993936"/>
    <lineage>
        <taxon>Bacteria</taxon>
        <taxon>Pseudomonadati</taxon>
        <taxon>Bacteroidota</taxon>
        <taxon>Cytophagia</taxon>
        <taxon>Cytophagales</taxon>
        <taxon>Mangrovivirgaceae</taxon>
        <taxon>Mangrovivirga</taxon>
    </lineage>
</organism>
<dbReference type="Pfam" id="PF13396">
    <property type="entry name" value="PLDc_N"/>
    <property type="match status" value="1"/>
</dbReference>
<name>A0ABT3RUN8_9BACT</name>
<protein>
    <submittedName>
        <fullName evidence="8">PLD nuclease N-terminal domain-containing protein</fullName>
    </submittedName>
</protein>
<proteinExistence type="predicted"/>
<comment type="caution">
    <text evidence="8">The sequence shown here is derived from an EMBL/GenBank/DDBJ whole genome shotgun (WGS) entry which is preliminary data.</text>
</comment>
<evidence type="ECO:0000256" key="2">
    <source>
        <dbReference type="ARBA" id="ARBA00022475"/>
    </source>
</evidence>
<comment type="subcellular location">
    <subcellularLocation>
        <location evidence="1">Cell membrane</location>
        <topology evidence="1">Multi-pass membrane protein</topology>
    </subcellularLocation>
</comment>
<evidence type="ECO:0000256" key="5">
    <source>
        <dbReference type="ARBA" id="ARBA00023136"/>
    </source>
</evidence>
<dbReference type="EMBL" id="JAPFQN010000009">
    <property type="protein sequence ID" value="MCX2745366.1"/>
    <property type="molecule type" value="Genomic_DNA"/>
</dbReference>
<evidence type="ECO:0000313" key="9">
    <source>
        <dbReference type="Proteomes" id="UP001209885"/>
    </source>
</evidence>
<dbReference type="Proteomes" id="UP001209885">
    <property type="component" value="Unassembled WGS sequence"/>
</dbReference>
<feature type="domain" description="Cardiolipin synthase N-terminal" evidence="7">
    <location>
        <begin position="29"/>
        <end position="72"/>
    </location>
</feature>
<dbReference type="RefSeq" id="WP_266057933.1">
    <property type="nucleotide sequence ID" value="NZ_JAPFQN010000009.1"/>
</dbReference>
<evidence type="ECO:0000259" key="7">
    <source>
        <dbReference type="Pfam" id="PF13396"/>
    </source>
</evidence>
<keyword evidence="2" id="KW-1003">Cell membrane</keyword>
<evidence type="ECO:0000256" key="6">
    <source>
        <dbReference type="SAM" id="Phobius"/>
    </source>
</evidence>
<evidence type="ECO:0000256" key="1">
    <source>
        <dbReference type="ARBA" id="ARBA00004651"/>
    </source>
</evidence>
<keyword evidence="9" id="KW-1185">Reference proteome</keyword>
<evidence type="ECO:0000313" key="8">
    <source>
        <dbReference type="EMBL" id="MCX2745366.1"/>
    </source>
</evidence>
<keyword evidence="4 6" id="KW-1133">Transmembrane helix</keyword>
<keyword evidence="3 6" id="KW-0812">Transmembrane</keyword>
<evidence type="ECO:0000256" key="3">
    <source>
        <dbReference type="ARBA" id="ARBA00022692"/>
    </source>
</evidence>
<keyword evidence="5 6" id="KW-0472">Membrane</keyword>
<evidence type="ECO:0000256" key="4">
    <source>
        <dbReference type="ARBA" id="ARBA00022989"/>
    </source>
</evidence>
<sequence length="86" mass="10364">MANFTFEIKTLFMTINELLTLTLVILSLALWFWAMLDITRSRYKDNTVRLFWFAIVLIFPMLGSLIYFSFKRKITLRGKRKFNPEF</sequence>
<reference evidence="8 9" key="1">
    <citation type="submission" date="2022-11" db="EMBL/GenBank/DDBJ databases">
        <title>The characterization of three novel Bacteroidetes species and genomic analysis of their roles in tidal elemental geochemical cycles.</title>
        <authorList>
            <person name="Ma K."/>
        </authorList>
    </citation>
    <scope>NUCLEOTIDE SEQUENCE [LARGE SCALE GENOMIC DNA]</scope>
    <source>
        <strain evidence="8 9">M17</strain>
    </source>
</reference>
<accession>A0ABT3RUN8</accession>
<feature type="transmembrane region" description="Helical" evidence="6">
    <location>
        <begin position="50"/>
        <end position="70"/>
    </location>
</feature>
<feature type="transmembrane region" description="Helical" evidence="6">
    <location>
        <begin position="12"/>
        <end position="34"/>
    </location>
</feature>
<dbReference type="InterPro" id="IPR027379">
    <property type="entry name" value="CLS_N"/>
</dbReference>